<dbReference type="AlphaFoldDB" id="A0A401U0P9"/>
<reference evidence="2 3" key="1">
    <citation type="journal article" date="2018" name="Nat. Ecol. Evol.">
        <title>Shark genomes provide insights into elasmobranch evolution and the origin of vertebrates.</title>
        <authorList>
            <person name="Hara Y"/>
            <person name="Yamaguchi K"/>
            <person name="Onimaru K"/>
            <person name="Kadota M"/>
            <person name="Koyanagi M"/>
            <person name="Keeley SD"/>
            <person name="Tatsumi K"/>
            <person name="Tanaka K"/>
            <person name="Motone F"/>
            <person name="Kageyama Y"/>
            <person name="Nozu R"/>
            <person name="Adachi N"/>
            <person name="Nishimura O"/>
            <person name="Nakagawa R"/>
            <person name="Tanegashima C"/>
            <person name="Kiyatake I"/>
            <person name="Matsumoto R"/>
            <person name="Murakumo K"/>
            <person name="Nishida K"/>
            <person name="Terakita A"/>
            <person name="Kuratani S"/>
            <person name="Sato K"/>
            <person name="Hyodo S Kuraku.S."/>
        </authorList>
    </citation>
    <scope>NUCLEOTIDE SEQUENCE [LARGE SCALE GENOMIC DNA]</scope>
</reference>
<feature type="region of interest" description="Disordered" evidence="1">
    <location>
        <begin position="31"/>
        <end position="54"/>
    </location>
</feature>
<evidence type="ECO:0000256" key="1">
    <source>
        <dbReference type="SAM" id="MobiDB-lite"/>
    </source>
</evidence>
<proteinExistence type="predicted"/>
<organism evidence="2 3">
    <name type="scientific">Chiloscyllium punctatum</name>
    <name type="common">Brownbanded bambooshark</name>
    <name type="synonym">Hemiscyllium punctatum</name>
    <dbReference type="NCBI Taxonomy" id="137246"/>
    <lineage>
        <taxon>Eukaryota</taxon>
        <taxon>Metazoa</taxon>
        <taxon>Chordata</taxon>
        <taxon>Craniata</taxon>
        <taxon>Vertebrata</taxon>
        <taxon>Chondrichthyes</taxon>
        <taxon>Elasmobranchii</taxon>
        <taxon>Galeomorphii</taxon>
        <taxon>Galeoidea</taxon>
        <taxon>Orectolobiformes</taxon>
        <taxon>Hemiscylliidae</taxon>
        <taxon>Chiloscyllium</taxon>
    </lineage>
</organism>
<gene>
    <name evidence="2" type="ORF">chiPu_0032877</name>
</gene>
<comment type="caution">
    <text evidence="2">The sequence shown here is derived from an EMBL/GenBank/DDBJ whole genome shotgun (WGS) entry which is preliminary data.</text>
</comment>
<name>A0A401U0P9_CHIPU</name>
<accession>A0A401U0P9</accession>
<dbReference type="EMBL" id="BEZZ01248061">
    <property type="protein sequence ID" value="GCC48474.1"/>
    <property type="molecule type" value="Genomic_DNA"/>
</dbReference>
<evidence type="ECO:0000313" key="2">
    <source>
        <dbReference type="EMBL" id="GCC48474.1"/>
    </source>
</evidence>
<evidence type="ECO:0000313" key="3">
    <source>
        <dbReference type="Proteomes" id="UP000287033"/>
    </source>
</evidence>
<sequence>RPTKVFRDGKSKAPSQWLLEAGKREFPERWQHGIPKAGRERVRANPERWETGVQ</sequence>
<feature type="non-terminal residue" evidence="2">
    <location>
        <position position="1"/>
    </location>
</feature>
<protein>
    <submittedName>
        <fullName evidence="2">Uncharacterized protein</fullName>
    </submittedName>
</protein>
<keyword evidence="3" id="KW-1185">Reference proteome</keyword>
<dbReference type="Proteomes" id="UP000287033">
    <property type="component" value="Unassembled WGS sequence"/>
</dbReference>